<keyword evidence="2" id="KW-1185">Reference proteome</keyword>
<evidence type="ECO:0000256" key="1">
    <source>
        <dbReference type="SAM" id="Phobius"/>
    </source>
</evidence>
<sequence length="204" mass="23494">MLTTCDYLNGWLNVVLVIPGTIGYYAYRYLLLYVTIIKFSIFYPSICPRITTVQTVVILTVCYIILSALVLCSTLTGYAKYFKRSTYFYAYQNHRGWRIFYGFLGDLPNLIIVPILILIIRKVSQLKKLSQTNRSYVDTSMVFQFFIVLAFSYASSICYHALAMDLSKWDLLIISTIKSTVLTMSVMAHSCVMIVYNTEVRFSL</sequence>
<dbReference type="Proteomes" id="UP000025227">
    <property type="component" value="Unplaced"/>
</dbReference>
<organism evidence="2 3">
    <name type="scientific">Haemonchus contortus</name>
    <name type="common">Barber pole worm</name>
    <dbReference type="NCBI Taxonomy" id="6289"/>
    <lineage>
        <taxon>Eukaryota</taxon>
        <taxon>Metazoa</taxon>
        <taxon>Ecdysozoa</taxon>
        <taxon>Nematoda</taxon>
        <taxon>Chromadorea</taxon>
        <taxon>Rhabditida</taxon>
        <taxon>Rhabditina</taxon>
        <taxon>Rhabditomorpha</taxon>
        <taxon>Strongyloidea</taxon>
        <taxon>Trichostrongylidae</taxon>
        <taxon>Haemonchus</taxon>
    </lineage>
</organism>
<feature type="transmembrane region" description="Helical" evidence="1">
    <location>
        <begin position="141"/>
        <end position="162"/>
    </location>
</feature>
<keyword evidence="1" id="KW-0472">Membrane</keyword>
<proteinExistence type="predicted"/>
<protein>
    <submittedName>
        <fullName evidence="3">Serpentine receptor class gamma</fullName>
    </submittedName>
</protein>
<name>A0A7I4YSR5_HAECO</name>
<dbReference type="WBParaSite" id="HCON_00135725-00001">
    <property type="protein sequence ID" value="HCON_00135725-00001"/>
    <property type="gene ID" value="HCON_00135725"/>
</dbReference>
<accession>A0A7I4YSR5</accession>
<dbReference type="OrthoDB" id="10611207at2759"/>
<feature type="transmembrane region" description="Helical" evidence="1">
    <location>
        <begin position="99"/>
        <end position="120"/>
    </location>
</feature>
<feature type="transmembrane region" description="Helical" evidence="1">
    <location>
        <begin position="56"/>
        <end position="79"/>
    </location>
</feature>
<keyword evidence="1" id="KW-0812">Transmembrane</keyword>
<evidence type="ECO:0000313" key="3">
    <source>
        <dbReference type="WBParaSite" id="HCON_00135725-00001"/>
    </source>
</evidence>
<feature type="transmembrane region" description="Helical" evidence="1">
    <location>
        <begin position="174"/>
        <end position="196"/>
    </location>
</feature>
<reference evidence="3" key="1">
    <citation type="submission" date="2020-12" db="UniProtKB">
        <authorList>
            <consortium name="WormBaseParasite"/>
        </authorList>
    </citation>
    <scope>IDENTIFICATION</scope>
    <source>
        <strain evidence="3">MHco3</strain>
    </source>
</reference>
<keyword evidence="1" id="KW-1133">Transmembrane helix</keyword>
<evidence type="ECO:0000313" key="2">
    <source>
        <dbReference type="Proteomes" id="UP000025227"/>
    </source>
</evidence>
<dbReference type="AlphaFoldDB" id="A0A7I4YSR5"/>